<evidence type="ECO:0000256" key="1">
    <source>
        <dbReference type="SAM" id="MobiDB-lite"/>
    </source>
</evidence>
<dbReference type="AlphaFoldDB" id="D4DHQ7"/>
<proteinExistence type="predicted"/>
<dbReference type="Proteomes" id="UP000008383">
    <property type="component" value="Unassembled WGS sequence"/>
</dbReference>
<gene>
    <name evidence="2" type="ORF">TRV_06714</name>
</gene>
<comment type="caution">
    <text evidence="2">The sequence shown here is derived from an EMBL/GenBank/DDBJ whole genome shotgun (WGS) entry which is preliminary data.</text>
</comment>
<dbReference type="EMBL" id="ACYE01000384">
    <property type="protein sequence ID" value="EFE38606.1"/>
    <property type="molecule type" value="Genomic_DNA"/>
</dbReference>
<reference evidence="3" key="1">
    <citation type="journal article" date="2011" name="Genome Biol.">
        <title>Comparative and functional genomics provide insights into the pathogenicity of dermatophytic fungi.</title>
        <authorList>
            <person name="Burmester A."/>
            <person name="Shelest E."/>
            <person name="Gloeckner G."/>
            <person name="Heddergott C."/>
            <person name="Schindler S."/>
            <person name="Staib P."/>
            <person name="Heidel A."/>
            <person name="Felder M."/>
            <person name="Petzold A."/>
            <person name="Szafranski K."/>
            <person name="Feuermann M."/>
            <person name="Pedruzzi I."/>
            <person name="Priebe S."/>
            <person name="Groth M."/>
            <person name="Winkler R."/>
            <person name="Li W."/>
            <person name="Kniemeyer O."/>
            <person name="Schroeckh V."/>
            <person name="Hertweck C."/>
            <person name="Hube B."/>
            <person name="White T.C."/>
            <person name="Platzer M."/>
            <person name="Guthke R."/>
            <person name="Heitman J."/>
            <person name="Woestemeyer J."/>
            <person name="Zipfel P.F."/>
            <person name="Monod M."/>
            <person name="Brakhage A.A."/>
        </authorList>
    </citation>
    <scope>NUCLEOTIDE SEQUENCE [LARGE SCALE GENOMIC DNA]</scope>
    <source>
        <strain evidence="3">HKI 0517</strain>
    </source>
</reference>
<dbReference type="HOGENOM" id="CLU_2962570_0_0_1"/>
<dbReference type="GeneID" id="9577501"/>
<dbReference type="RefSeq" id="XP_003019251.1">
    <property type="nucleotide sequence ID" value="XM_003019205.1"/>
</dbReference>
<accession>D4DHQ7</accession>
<keyword evidence="3" id="KW-1185">Reference proteome</keyword>
<name>D4DHQ7_TRIVH</name>
<evidence type="ECO:0000313" key="2">
    <source>
        <dbReference type="EMBL" id="EFE38606.1"/>
    </source>
</evidence>
<organism evidence="2 3">
    <name type="scientific">Trichophyton verrucosum (strain HKI 0517)</name>
    <dbReference type="NCBI Taxonomy" id="663202"/>
    <lineage>
        <taxon>Eukaryota</taxon>
        <taxon>Fungi</taxon>
        <taxon>Dikarya</taxon>
        <taxon>Ascomycota</taxon>
        <taxon>Pezizomycotina</taxon>
        <taxon>Eurotiomycetes</taxon>
        <taxon>Eurotiomycetidae</taxon>
        <taxon>Onygenales</taxon>
        <taxon>Arthrodermataceae</taxon>
        <taxon>Trichophyton</taxon>
    </lineage>
</organism>
<evidence type="ECO:0000313" key="3">
    <source>
        <dbReference type="Proteomes" id="UP000008383"/>
    </source>
</evidence>
<sequence>MARTEKKKTPSVSIFTFSSSSFFLSFYHQSCSVEKGQQAEEHQGGISPKMGKGTGKKAQ</sequence>
<protein>
    <submittedName>
        <fullName evidence="2">Uncharacterized protein</fullName>
    </submittedName>
</protein>
<dbReference type="KEGG" id="tve:TRV_06714"/>
<feature type="region of interest" description="Disordered" evidence="1">
    <location>
        <begin position="34"/>
        <end position="59"/>
    </location>
</feature>